<gene>
    <name evidence="1" type="ORF">SSPO_005880</name>
</gene>
<accession>A0A499UDI4</accession>
<evidence type="ECO:0000313" key="1">
    <source>
        <dbReference type="EMBL" id="BBJ37870.1"/>
    </source>
</evidence>
<evidence type="ECO:0000313" key="2">
    <source>
        <dbReference type="Proteomes" id="UP000463951"/>
    </source>
</evidence>
<organism evidence="1 2">
    <name type="scientific">Streptomyces antimycoticus</name>
    <dbReference type="NCBI Taxonomy" id="68175"/>
    <lineage>
        <taxon>Bacteria</taxon>
        <taxon>Bacillati</taxon>
        <taxon>Actinomycetota</taxon>
        <taxon>Actinomycetes</taxon>
        <taxon>Kitasatosporales</taxon>
        <taxon>Streptomycetaceae</taxon>
        <taxon>Streptomyces</taxon>
        <taxon>Streptomyces violaceusniger group</taxon>
    </lineage>
</organism>
<proteinExistence type="predicted"/>
<dbReference type="EMBL" id="AP019620">
    <property type="protein sequence ID" value="BBJ37870.1"/>
    <property type="molecule type" value="Genomic_DNA"/>
</dbReference>
<reference evidence="1 2" key="1">
    <citation type="journal article" date="2020" name="Int. J. Syst. Evol. Microbiol.">
        <title>Reclassification of Streptomyces castelarensis and Streptomyces sporoclivatus as later heterotypic synonyms of Streptomyces antimycoticus.</title>
        <authorList>
            <person name="Komaki H."/>
            <person name="Tamura T."/>
        </authorList>
    </citation>
    <scope>NUCLEOTIDE SEQUENCE [LARGE SCALE GENOMIC DNA]</scope>
    <source>
        <strain evidence="1 2">NBRC 100767</strain>
    </source>
</reference>
<dbReference type="Proteomes" id="UP000463951">
    <property type="component" value="Chromosome"/>
</dbReference>
<protein>
    <submittedName>
        <fullName evidence="1">Uncharacterized protein</fullName>
    </submittedName>
</protein>
<name>A0A499UDI4_9ACTN</name>
<sequence>MHKLSGMSEESLREILGDIEQSVREFTEADTVLAEAEQRRDHMRQAVLEQAVLEQVERLHA</sequence>
<dbReference type="AlphaFoldDB" id="A0A499UDI4"/>